<accession>A0A8H6IPT0</accession>
<feature type="region of interest" description="Disordered" evidence="1">
    <location>
        <begin position="70"/>
        <end position="127"/>
    </location>
</feature>
<proteinExistence type="predicted"/>
<evidence type="ECO:0000256" key="1">
    <source>
        <dbReference type="SAM" id="MobiDB-lite"/>
    </source>
</evidence>
<evidence type="ECO:0000313" key="2">
    <source>
        <dbReference type="EMBL" id="KAF6789366.1"/>
    </source>
</evidence>
<organism evidence="2 3">
    <name type="scientific">Colletotrichum musicola</name>
    <dbReference type="NCBI Taxonomy" id="2175873"/>
    <lineage>
        <taxon>Eukaryota</taxon>
        <taxon>Fungi</taxon>
        <taxon>Dikarya</taxon>
        <taxon>Ascomycota</taxon>
        <taxon>Pezizomycotina</taxon>
        <taxon>Sordariomycetes</taxon>
        <taxon>Hypocreomycetidae</taxon>
        <taxon>Glomerellales</taxon>
        <taxon>Glomerellaceae</taxon>
        <taxon>Colletotrichum</taxon>
        <taxon>Colletotrichum orchidearum species complex</taxon>
    </lineage>
</organism>
<protein>
    <submittedName>
        <fullName evidence="2">Uncharacterized protein</fullName>
    </submittedName>
</protein>
<comment type="caution">
    <text evidence="2">The sequence shown here is derived from an EMBL/GenBank/DDBJ whole genome shotgun (WGS) entry which is preliminary data.</text>
</comment>
<feature type="region of interest" description="Disordered" evidence="1">
    <location>
        <begin position="1"/>
        <end position="31"/>
    </location>
</feature>
<sequence length="127" mass="14506">MQEPSTRGKDRQRQPERARGTVTSGSGCILTLMPHTPHGTVYMRCRDMVEMASDGGGVTMQEGVDVWTAKTPSWTGADQYGDGKGQKRRNTVVSPPRRTPDRQQRARQNSETRRWEERARHGQRRQR</sequence>
<gene>
    <name evidence="2" type="ORF">CMUS01_16334</name>
</gene>
<evidence type="ECO:0000313" key="3">
    <source>
        <dbReference type="Proteomes" id="UP000639643"/>
    </source>
</evidence>
<feature type="compositionally biased region" description="Basic and acidic residues" evidence="1">
    <location>
        <begin position="98"/>
        <end position="120"/>
    </location>
</feature>
<keyword evidence="3" id="KW-1185">Reference proteome</keyword>
<name>A0A8H6IPT0_9PEZI</name>
<dbReference type="EMBL" id="WIGM01001774">
    <property type="protein sequence ID" value="KAF6789366.1"/>
    <property type="molecule type" value="Genomic_DNA"/>
</dbReference>
<reference evidence="2" key="1">
    <citation type="journal article" date="2020" name="Phytopathology">
        <title>Genome Sequence Resources of Colletotrichum truncatum, C. plurivorum, C. musicola, and C. sojae: Four Species Pathogenic to Soybean (Glycine max).</title>
        <authorList>
            <person name="Rogerio F."/>
            <person name="Boufleur T.R."/>
            <person name="Ciampi-Guillardi M."/>
            <person name="Sukno S.A."/>
            <person name="Thon M.R."/>
            <person name="Massola Junior N.S."/>
            <person name="Baroncelli R."/>
        </authorList>
    </citation>
    <scope>NUCLEOTIDE SEQUENCE</scope>
    <source>
        <strain evidence="2">LFN0074</strain>
    </source>
</reference>
<dbReference type="Proteomes" id="UP000639643">
    <property type="component" value="Unassembled WGS sequence"/>
</dbReference>
<feature type="compositionally biased region" description="Basic and acidic residues" evidence="1">
    <location>
        <begin position="1"/>
        <end position="19"/>
    </location>
</feature>
<dbReference type="AlphaFoldDB" id="A0A8H6IPT0"/>